<name>A0A9W7CNW0_9STRA</name>
<dbReference type="Proteomes" id="UP001165121">
    <property type="component" value="Unassembled WGS sequence"/>
</dbReference>
<gene>
    <name evidence="2" type="ORF">Pfra01_000948900</name>
</gene>
<feature type="compositionally biased region" description="Polar residues" evidence="1">
    <location>
        <begin position="345"/>
        <end position="359"/>
    </location>
</feature>
<proteinExistence type="predicted"/>
<protein>
    <submittedName>
        <fullName evidence="2">Unnamed protein product</fullName>
    </submittedName>
</protein>
<evidence type="ECO:0000313" key="2">
    <source>
        <dbReference type="EMBL" id="GMF35644.1"/>
    </source>
</evidence>
<feature type="region of interest" description="Disordered" evidence="1">
    <location>
        <begin position="345"/>
        <end position="385"/>
    </location>
</feature>
<comment type="caution">
    <text evidence="2">The sequence shown here is derived from an EMBL/GenBank/DDBJ whole genome shotgun (WGS) entry which is preliminary data.</text>
</comment>
<sequence>MHTLHNVHGTNNTRRTVWEHQASELAELMSAARTYTIRLINVSRFMDISRLHAFLKAIVAVPFEMEELDVCGPRSHTSNEWEVKFKLDGCPDKLKGIKRINWFRTRIIVRQFIEAIMEEIRERNIIRLGRNMEETTDKVRWRFRRTAIWERDQHVTAIHAPPGHEYPKRLSVAQRFAATWKPLFSTSHKSVTNEELSAAIDRFVSIPEERKVTRAINQALLAPIDEDELTQAVRALQRQKAAGPDGLNNVSTNTLQRRLYRLYNCALSVNGEMSEPVLVNSGIRQGALSPPLLFILGAEVLGLAITQDEAIVGITLSAEQGAPRYKFSAFVGDSTIFLENSSQLRKYSPKSPNSGSFQGYTRRPTRQRQWATASTPLSGSDMEAN</sequence>
<feature type="compositionally biased region" description="Polar residues" evidence="1">
    <location>
        <begin position="367"/>
        <end position="378"/>
    </location>
</feature>
<evidence type="ECO:0000313" key="3">
    <source>
        <dbReference type="Proteomes" id="UP001165121"/>
    </source>
</evidence>
<dbReference type="EMBL" id="BSXT01000880">
    <property type="protein sequence ID" value="GMF35644.1"/>
    <property type="molecule type" value="Genomic_DNA"/>
</dbReference>
<dbReference type="AlphaFoldDB" id="A0A9W7CNW0"/>
<keyword evidence="3" id="KW-1185">Reference proteome</keyword>
<reference evidence="2" key="1">
    <citation type="submission" date="2023-04" db="EMBL/GenBank/DDBJ databases">
        <title>Phytophthora fragariaefolia NBRC 109709.</title>
        <authorList>
            <person name="Ichikawa N."/>
            <person name="Sato H."/>
            <person name="Tonouchi N."/>
        </authorList>
    </citation>
    <scope>NUCLEOTIDE SEQUENCE</scope>
    <source>
        <strain evidence="2">NBRC 109709</strain>
    </source>
</reference>
<dbReference type="OrthoDB" id="128958at2759"/>
<organism evidence="2 3">
    <name type="scientific">Phytophthora fragariaefolia</name>
    <dbReference type="NCBI Taxonomy" id="1490495"/>
    <lineage>
        <taxon>Eukaryota</taxon>
        <taxon>Sar</taxon>
        <taxon>Stramenopiles</taxon>
        <taxon>Oomycota</taxon>
        <taxon>Peronosporomycetes</taxon>
        <taxon>Peronosporales</taxon>
        <taxon>Peronosporaceae</taxon>
        <taxon>Phytophthora</taxon>
    </lineage>
</organism>
<evidence type="ECO:0000256" key="1">
    <source>
        <dbReference type="SAM" id="MobiDB-lite"/>
    </source>
</evidence>
<accession>A0A9W7CNW0</accession>